<name>A0A518AVD7_9BACT</name>
<dbReference type="PANTHER" id="PTHR43751:SF3">
    <property type="entry name" value="SULFATASE N-TERMINAL DOMAIN-CONTAINING PROTEIN"/>
    <property type="match status" value="1"/>
</dbReference>
<evidence type="ECO:0000313" key="2">
    <source>
        <dbReference type="EMBL" id="QDU58697.1"/>
    </source>
</evidence>
<dbReference type="InterPro" id="IPR017850">
    <property type="entry name" value="Alkaline_phosphatase_core_sf"/>
</dbReference>
<feature type="domain" description="Sulfatase N-terminal" evidence="1">
    <location>
        <begin position="37"/>
        <end position="365"/>
    </location>
</feature>
<dbReference type="KEGG" id="amuc:Pan181_49370"/>
<dbReference type="AlphaFoldDB" id="A0A518AVD7"/>
<dbReference type="OrthoDB" id="9783154at2"/>
<dbReference type="Gene3D" id="3.40.720.10">
    <property type="entry name" value="Alkaline Phosphatase, subunit A"/>
    <property type="match status" value="1"/>
</dbReference>
<dbReference type="SUPFAM" id="SSF53649">
    <property type="entry name" value="Alkaline phosphatase-like"/>
    <property type="match status" value="1"/>
</dbReference>
<dbReference type="EC" id="3.1.6.1" evidence="2"/>
<organism evidence="2 3">
    <name type="scientific">Aeoliella mucimassa</name>
    <dbReference type="NCBI Taxonomy" id="2527972"/>
    <lineage>
        <taxon>Bacteria</taxon>
        <taxon>Pseudomonadati</taxon>
        <taxon>Planctomycetota</taxon>
        <taxon>Planctomycetia</taxon>
        <taxon>Pirellulales</taxon>
        <taxon>Lacipirellulaceae</taxon>
        <taxon>Aeoliella</taxon>
    </lineage>
</organism>
<dbReference type="CDD" id="cd16145">
    <property type="entry name" value="ARS_like"/>
    <property type="match status" value="1"/>
</dbReference>
<accession>A0A518AVD7</accession>
<gene>
    <name evidence="2" type="primary">atsA_34</name>
    <name evidence="2" type="ORF">Pan181_49370</name>
</gene>
<dbReference type="GO" id="GO:0004065">
    <property type="term" value="F:arylsulfatase activity"/>
    <property type="evidence" value="ECO:0007669"/>
    <property type="project" value="UniProtKB-EC"/>
</dbReference>
<evidence type="ECO:0000313" key="3">
    <source>
        <dbReference type="Proteomes" id="UP000315750"/>
    </source>
</evidence>
<evidence type="ECO:0000259" key="1">
    <source>
        <dbReference type="Pfam" id="PF00884"/>
    </source>
</evidence>
<proteinExistence type="predicted"/>
<dbReference type="EMBL" id="CP036278">
    <property type="protein sequence ID" value="QDU58697.1"/>
    <property type="molecule type" value="Genomic_DNA"/>
</dbReference>
<keyword evidence="3" id="KW-1185">Reference proteome</keyword>
<protein>
    <submittedName>
        <fullName evidence="2">Arylsulfatase</fullName>
        <ecNumber evidence="2">3.1.6.1</ecNumber>
    </submittedName>
</protein>
<dbReference type="InterPro" id="IPR000917">
    <property type="entry name" value="Sulfatase_N"/>
</dbReference>
<keyword evidence="2" id="KW-0378">Hydrolase</keyword>
<dbReference type="PANTHER" id="PTHR43751">
    <property type="entry name" value="SULFATASE"/>
    <property type="match status" value="1"/>
</dbReference>
<dbReference type="InterPro" id="IPR052701">
    <property type="entry name" value="GAG_Ulvan_Degrading_Sulfatases"/>
</dbReference>
<sequence>MTGYIAVNRLFCFAGCLLVLLLSVGAVSRAADSPTKPNIIFILADDLGYGDLSCLGQQHFQTKHIDQLVAEGMLLTDHYAGCTVCAPSRACLLSGKHTGHVYQRFNGQVQFREDPQDLTIARILGEAGYHTAMIGKSGLSCNSDDGSLPNRKGFDHFFGYVSHGGAHRYYPKSLWRDGTLVEYPNNHGKEGDQYSGDLFLSDALDYLDTHASEPFFLHLSLQQPHADLNVPTQWKEPFLGKFDEVPYKGDHYRSEPNPKATFAGMVTYLDHSVGQIVAKLNELGIAENTLVIFSSDNGAMSEGGWNRDYFNGSGQYRGGKRDLYEGGIRVPTVAWWPGTIAPVSKSDHMSAFWDFLPTACELAGVDSPDDIDGISFAPTRPC</sequence>
<dbReference type="Proteomes" id="UP000315750">
    <property type="component" value="Chromosome"/>
</dbReference>
<reference evidence="2 3" key="1">
    <citation type="submission" date="2019-02" db="EMBL/GenBank/DDBJ databases">
        <title>Deep-cultivation of Planctomycetes and their phenomic and genomic characterization uncovers novel biology.</title>
        <authorList>
            <person name="Wiegand S."/>
            <person name="Jogler M."/>
            <person name="Boedeker C."/>
            <person name="Pinto D."/>
            <person name="Vollmers J."/>
            <person name="Rivas-Marin E."/>
            <person name="Kohn T."/>
            <person name="Peeters S.H."/>
            <person name="Heuer A."/>
            <person name="Rast P."/>
            <person name="Oberbeckmann S."/>
            <person name="Bunk B."/>
            <person name="Jeske O."/>
            <person name="Meyerdierks A."/>
            <person name="Storesund J.E."/>
            <person name="Kallscheuer N."/>
            <person name="Luecker S."/>
            <person name="Lage O.M."/>
            <person name="Pohl T."/>
            <person name="Merkel B.J."/>
            <person name="Hornburger P."/>
            <person name="Mueller R.-W."/>
            <person name="Bruemmer F."/>
            <person name="Labrenz M."/>
            <person name="Spormann A.M."/>
            <person name="Op den Camp H."/>
            <person name="Overmann J."/>
            <person name="Amann R."/>
            <person name="Jetten M.S.M."/>
            <person name="Mascher T."/>
            <person name="Medema M.H."/>
            <person name="Devos D.P."/>
            <person name="Kaster A.-K."/>
            <person name="Ovreas L."/>
            <person name="Rohde M."/>
            <person name="Galperin M.Y."/>
            <person name="Jogler C."/>
        </authorList>
    </citation>
    <scope>NUCLEOTIDE SEQUENCE [LARGE SCALE GENOMIC DNA]</scope>
    <source>
        <strain evidence="2 3">Pan181</strain>
    </source>
</reference>
<dbReference type="Pfam" id="PF00884">
    <property type="entry name" value="Sulfatase"/>
    <property type="match status" value="1"/>
</dbReference>